<evidence type="ECO:0000313" key="9">
    <source>
        <dbReference type="EMBL" id="VGO21856.1"/>
    </source>
</evidence>
<protein>
    <submittedName>
        <fullName evidence="9">Sulfate transport system permease protein CysW</fullName>
    </submittedName>
</protein>
<comment type="subcellular location">
    <subcellularLocation>
        <location evidence="1 7">Cell membrane</location>
        <topology evidence="1 7">Multi-pass membrane protein</topology>
    </subcellularLocation>
</comment>
<dbReference type="EMBL" id="CAAHFH010000002">
    <property type="protein sequence ID" value="VGO21856.1"/>
    <property type="molecule type" value="Genomic_DNA"/>
</dbReference>
<accession>A0A6C2USF6</accession>
<evidence type="ECO:0000256" key="4">
    <source>
        <dbReference type="ARBA" id="ARBA00022692"/>
    </source>
</evidence>
<dbReference type="GO" id="GO:0055085">
    <property type="term" value="P:transmembrane transport"/>
    <property type="evidence" value="ECO:0007669"/>
    <property type="project" value="InterPro"/>
</dbReference>
<feature type="transmembrane region" description="Helical" evidence="7">
    <location>
        <begin position="12"/>
        <end position="37"/>
    </location>
</feature>
<evidence type="ECO:0000256" key="6">
    <source>
        <dbReference type="ARBA" id="ARBA00023136"/>
    </source>
</evidence>
<dbReference type="PANTHER" id="PTHR30183">
    <property type="entry name" value="MOLYBDENUM TRANSPORT SYSTEM PERMEASE PROTEIN MODB"/>
    <property type="match status" value="1"/>
</dbReference>
<keyword evidence="6 7" id="KW-0472">Membrane</keyword>
<evidence type="ECO:0000256" key="1">
    <source>
        <dbReference type="ARBA" id="ARBA00004651"/>
    </source>
</evidence>
<evidence type="ECO:0000256" key="5">
    <source>
        <dbReference type="ARBA" id="ARBA00022989"/>
    </source>
</evidence>
<keyword evidence="2 7" id="KW-0813">Transport</keyword>
<feature type="transmembrane region" description="Helical" evidence="7">
    <location>
        <begin position="196"/>
        <end position="222"/>
    </location>
</feature>
<evidence type="ECO:0000256" key="2">
    <source>
        <dbReference type="ARBA" id="ARBA00022448"/>
    </source>
</evidence>
<evidence type="ECO:0000259" key="8">
    <source>
        <dbReference type="PROSITE" id="PS50928"/>
    </source>
</evidence>
<proteinExistence type="inferred from homology"/>
<keyword evidence="10" id="KW-1185">Reference proteome</keyword>
<reference evidence="9 10" key="1">
    <citation type="submission" date="2019-04" db="EMBL/GenBank/DDBJ databases">
        <authorList>
            <person name="Van Vliet M D."/>
        </authorList>
    </citation>
    <scope>NUCLEOTIDE SEQUENCE [LARGE SCALE GENOMIC DNA]</scope>
    <source>
        <strain evidence="9 10">F21</strain>
    </source>
</reference>
<dbReference type="Pfam" id="PF00528">
    <property type="entry name" value="BPD_transp_1"/>
    <property type="match status" value="1"/>
</dbReference>
<comment type="similarity">
    <text evidence="7">Belongs to the binding-protein-dependent transport system permease family.</text>
</comment>
<name>A0A6C2USF6_9BACT</name>
<feature type="domain" description="ABC transmembrane type-1" evidence="8">
    <location>
        <begin position="58"/>
        <end position="261"/>
    </location>
</feature>
<dbReference type="Gene3D" id="1.10.3720.10">
    <property type="entry name" value="MetI-like"/>
    <property type="match status" value="1"/>
</dbReference>
<dbReference type="GO" id="GO:0005886">
    <property type="term" value="C:plasma membrane"/>
    <property type="evidence" value="ECO:0007669"/>
    <property type="project" value="UniProtKB-SubCell"/>
</dbReference>
<keyword evidence="5 7" id="KW-1133">Transmembrane helix</keyword>
<organism evidence="9 10">
    <name type="scientific">Pontiella sulfatireligans</name>
    <dbReference type="NCBI Taxonomy" id="2750658"/>
    <lineage>
        <taxon>Bacteria</taxon>
        <taxon>Pseudomonadati</taxon>
        <taxon>Kiritimatiellota</taxon>
        <taxon>Kiritimatiellia</taxon>
        <taxon>Kiritimatiellales</taxon>
        <taxon>Pontiellaceae</taxon>
        <taxon>Pontiella</taxon>
    </lineage>
</organism>
<keyword evidence="3" id="KW-1003">Cell membrane</keyword>
<feature type="transmembrane region" description="Helical" evidence="7">
    <location>
        <begin position="242"/>
        <end position="264"/>
    </location>
</feature>
<evidence type="ECO:0000256" key="3">
    <source>
        <dbReference type="ARBA" id="ARBA00022475"/>
    </source>
</evidence>
<sequence length="269" mass="28667">MVGPRIHPLSLLCTGMLLFCVAIVVGLIAADVMYLAGQKFSAGEIWKLFTADAILRALRLSLITSLTTLALVIITAVPAGYALSRYRFPGHSLCNTLVDVPIFLPPVVIGISLLAFFGFGVGHALKQALSGVGISLVSWIGIVLCQYVISMSYGIRSIKAAFDTGLCELEQVACTLGCSQWQAFWKVSLPLARPGVLAGCILVWARGIGVFGPLMVFVGTGSRVQVMPTMMWLELSVGNIEVSLAIALIMLVLTSAGLVAIHFLERGRS</sequence>
<evidence type="ECO:0000256" key="7">
    <source>
        <dbReference type="RuleBase" id="RU363032"/>
    </source>
</evidence>
<feature type="transmembrane region" description="Helical" evidence="7">
    <location>
        <begin position="128"/>
        <end position="149"/>
    </location>
</feature>
<dbReference type="Proteomes" id="UP000346198">
    <property type="component" value="Unassembled WGS sequence"/>
</dbReference>
<dbReference type="PROSITE" id="PS50928">
    <property type="entry name" value="ABC_TM1"/>
    <property type="match status" value="1"/>
</dbReference>
<evidence type="ECO:0000313" key="10">
    <source>
        <dbReference type="Proteomes" id="UP000346198"/>
    </source>
</evidence>
<dbReference type="InterPro" id="IPR000515">
    <property type="entry name" value="MetI-like"/>
</dbReference>
<dbReference type="InterPro" id="IPR035906">
    <property type="entry name" value="MetI-like_sf"/>
</dbReference>
<dbReference type="PANTHER" id="PTHR30183:SF3">
    <property type="entry name" value="MOLYBDENUM TRANSPORT SYSTEM PERMEASE PROTEIN MODB"/>
    <property type="match status" value="1"/>
</dbReference>
<feature type="transmembrane region" description="Helical" evidence="7">
    <location>
        <begin position="57"/>
        <end position="81"/>
    </location>
</feature>
<dbReference type="AlphaFoldDB" id="A0A6C2USF6"/>
<dbReference type="SUPFAM" id="SSF161098">
    <property type="entry name" value="MetI-like"/>
    <property type="match status" value="1"/>
</dbReference>
<feature type="transmembrane region" description="Helical" evidence="7">
    <location>
        <begin position="102"/>
        <end position="122"/>
    </location>
</feature>
<keyword evidence="4 7" id="KW-0812">Transmembrane</keyword>
<dbReference type="CDD" id="cd06261">
    <property type="entry name" value="TM_PBP2"/>
    <property type="match status" value="1"/>
</dbReference>
<gene>
    <name evidence="9" type="primary">cysW</name>
    <name evidence="9" type="ORF">SCARR_03936</name>
</gene>